<organism evidence="1 2">
    <name type="scientific">Rhododendron simsii</name>
    <name type="common">Sims's rhododendron</name>
    <dbReference type="NCBI Taxonomy" id="118357"/>
    <lineage>
        <taxon>Eukaryota</taxon>
        <taxon>Viridiplantae</taxon>
        <taxon>Streptophyta</taxon>
        <taxon>Embryophyta</taxon>
        <taxon>Tracheophyta</taxon>
        <taxon>Spermatophyta</taxon>
        <taxon>Magnoliopsida</taxon>
        <taxon>eudicotyledons</taxon>
        <taxon>Gunneridae</taxon>
        <taxon>Pentapetalae</taxon>
        <taxon>asterids</taxon>
        <taxon>Ericales</taxon>
        <taxon>Ericaceae</taxon>
        <taxon>Ericoideae</taxon>
        <taxon>Rhodoreae</taxon>
        <taxon>Rhododendron</taxon>
    </lineage>
</organism>
<proteinExistence type="predicted"/>
<dbReference type="AlphaFoldDB" id="A0A834H718"/>
<keyword evidence="2" id="KW-1185">Reference proteome</keyword>
<accession>A0A834H718</accession>
<comment type="caution">
    <text evidence="1">The sequence shown here is derived from an EMBL/GenBank/DDBJ whole genome shotgun (WGS) entry which is preliminary data.</text>
</comment>
<sequence length="70" mass="7613">MANLANSSSLRCDSFLGAGLRPVVLKSFSSKDQFKAQEKSGWFLQSLVQICPSYAAILGMHWVHGVAIDV</sequence>
<dbReference type="EMBL" id="WJXA01000003">
    <property type="protein sequence ID" value="KAF7146870.1"/>
    <property type="molecule type" value="Genomic_DNA"/>
</dbReference>
<name>A0A834H718_RHOSS</name>
<gene>
    <name evidence="1" type="ORF">RHSIM_Rhsim03G0033700</name>
</gene>
<dbReference type="Proteomes" id="UP000626092">
    <property type="component" value="Unassembled WGS sequence"/>
</dbReference>
<evidence type="ECO:0000313" key="1">
    <source>
        <dbReference type="EMBL" id="KAF7146870.1"/>
    </source>
</evidence>
<protein>
    <submittedName>
        <fullName evidence="1">Uncharacterized protein</fullName>
    </submittedName>
</protein>
<reference evidence="1" key="1">
    <citation type="submission" date="2019-11" db="EMBL/GenBank/DDBJ databases">
        <authorList>
            <person name="Liu Y."/>
            <person name="Hou J."/>
            <person name="Li T.-Q."/>
            <person name="Guan C.-H."/>
            <person name="Wu X."/>
            <person name="Wu H.-Z."/>
            <person name="Ling F."/>
            <person name="Zhang R."/>
            <person name="Shi X.-G."/>
            <person name="Ren J.-P."/>
            <person name="Chen E.-F."/>
            <person name="Sun J.-M."/>
        </authorList>
    </citation>
    <scope>NUCLEOTIDE SEQUENCE</scope>
    <source>
        <strain evidence="1">Adult_tree_wgs_1</strain>
        <tissue evidence="1">Leaves</tissue>
    </source>
</reference>
<evidence type="ECO:0000313" key="2">
    <source>
        <dbReference type="Proteomes" id="UP000626092"/>
    </source>
</evidence>